<feature type="region of interest" description="Disordered" evidence="1">
    <location>
        <begin position="330"/>
        <end position="351"/>
    </location>
</feature>
<dbReference type="EMBL" id="NSKC01000002">
    <property type="protein sequence ID" value="PAU84958.1"/>
    <property type="molecule type" value="Genomic_DNA"/>
</dbReference>
<feature type="region of interest" description="Disordered" evidence="1">
    <location>
        <begin position="364"/>
        <end position="384"/>
    </location>
</feature>
<dbReference type="OrthoDB" id="329513at2157"/>
<accession>A0A2A2FJ33</accession>
<keyword evidence="3" id="KW-1185">Reference proteome</keyword>
<dbReference type="RefSeq" id="WP_144049528.1">
    <property type="nucleotide sequence ID" value="NZ_NSKC01000002.1"/>
</dbReference>
<reference evidence="2 3" key="1">
    <citation type="submission" date="2017-08" db="EMBL/GenBank/DDBJ databases">
        <title>The strain WRN001 was isolated from Binhai saline alkaline soil, Tianjin, China.</title>
        <authorList>
            <person name="Liu D."/>
            <person name="Zhang G."/>
        </authorList>
    </citation>
    <scope>NUCLEOTIDE SEQUENCE [LARGE SCALE GENOMIC DNA]</scope>
    <source>
        <strain evidence="2 3">WN019</strain>
    </source>
</reference>
<proteinExistence type="predicted"/>
<gene>
    <name evidence="2" type="ORF">CK500_05500</name>
</gene>
<dbReference type="AlphaFoldDB" id="A0A2A2FJ33"/>
<evidence type="ECO:0000313" key="2">
    <source>
        <dbReference type="EMBL" id="PAU84958.1"/>
    </source>
</evidence>
<protein>
    <submittedName>
        <fullName evidence="2">Uncharacterized protein</fullName>
    </submittedName>
</protein>
<dbReference type="Proteomes" id="UP000218083">
    <property type="component" value="Unassembled WGS sequence"/>
</dbReference>
<name>A0A2A2FJ33_9EURY</name>
<sequence length="685" mass="73617">MTHFPNERRDARYERGDALEITPPGLTERRYQLERTFGDECAAALDAAVDRGDSFETLVVTQDGYTQVVFTDPAAQQPNTSAVLDRLAVELEARLPDWIGLARGPYDLSALGTAPLPTARVVRDAGATGSLGNLFRAVVEANDSHAVGTVGQLLCSRRRDGRFTGVCRVASDSFRAAPLGRRALTAAVTEPARDALATELPAGYRSSRALVQSYWETRQSPLRSLSETAVLHVRKAGQLPQGELEEFVQASPTARRALTLASGTRAYDNLLSGRRDPALYDPLDVEPTLTVSTSTLADLLAVVPLYTGTPIRGGGARSVPAFEPVETLREAVASPPRSKRPTQSRSAPPASLRAWVEQWCREQTPTVTPVEDRSRGSPHLRGSPYGEAAPVVIVDPSASPADPAVSTAGELLMVANRAVRAGEQLLVVTPSPSAAAWAGQVLAVPYDRVLETGHTVLYTVPDLIPDGTGGVFVRSQSSPTPTWQVSPESTKRLVSGGEVLAEGSLSTPLTELSFVLPRFPGDGDQIRVSRPDGRTDTFDSVAECTEEYVGVSRPVGSVWPTFRGLVTVSYRDGHRLYAHRPDTQWSQSTAPATDLQTAIQTFVSTYTVQSTGTGATQFNQVLDGWLHDQIDCQMPPEAMLALRLPARISPRTGPAGDITALNGRDWRVPMGGCSLDRVNARTDAL</sequence>
<evidence type="ECO:0000256" key="1">
    <source>
        <dbReference type="SAM" id="MobiDB-lite"/>
    </source>
</evidence>
<comment type="caution">
    <text evidence="2">The sequence shown here is derived from an EMBL/GenBank/DDBJ whole genome shotgun (WGS) entry which is preliminary data.</text>
</comment>
<organism evidence="2 3">
    <name type="scientific">Halorubrum salipaludis</name>
    <dbReference type="NCBI Taxonomy" id="2032630"/>
    <lineage>
        <taxon>Archaea</taxon>
        <taxon>Methanobacteriati</taxon>
        <taxon>Methanobacteriota</taxon>
        <taxon>Stenosarchaea group</taxon>
        <taxon>Halobacteria</taxon>
        <taxon>Halobacteriales</taxon>
        <taxon>Haloferacaceae</taxon>
        <taxon>Halorubrum</taxon>
    </lineage>
</organism>
<evidence type="ECO:0000313" key="3">
    <source>
        <dbReference type="Proteomes" id="UP000218083"/>
    </source>
</evidence>